<dbReference type="InterPro" id="IPR000185">
    <property type="entry name" value="SecA"/>
</dbReference>
<keyword evidence="2" id="KW-0811">Translocation</keyword>
<accession>A0A914QP57</accession>
<evidence type="ECO:0000313" key="4">
    <source>
        <dbReference type="Proteomes" id="UP000887578"/>
    </source>
</evidence>
<protein>
    <submittedName>
        <fullName evidence="5">Chloroplast protein-transporting ATPase</fullName>
    </submittedName>
</protein>
<dbReference type="Proteomes" id="UP000887578">
    <property type="component" value="Unplaced"/>
</dbReference>
<name>A0A914QP57_9BILA</name>
<keyword evidence="1" id="KW-0813">Transport</keyword>
<dbReference type="PANTHER" id="PTHR30612:SF0">
    <property type="entry name" value="CHLOROPLAST PROTEIN-TRANSPORTING ATPASE"/>
    <property type="match status" value="1"/>
</dbReference>
<dbReference type="GO" id="GO:0017038">
    <property type="term" value="P:protein import"/>
    <property type="evidence" value="ECO:0007669"/>
    <property type="project" value="InterPro"/>
</dbReference>
<dbReference type="GO" id="GO:0006886">
    <property type="term" value="P:intracellular protein transport"/>
    <property type="evidence" value="ECO:0007669"/>
    <property type="project" value="InterPro"/>
</dbReference>
<organism evidence="4 5">
    <name type="scientific">Panagrolaimus davidi</name>
    <dbReference type="NCBI Taxonomy" id="227884"/>
    <lineage>
        <taxon>Eukaryota</taxon>
        <taxon>Metazoa</taxon>
        <taxon>Ecdysozoa</taxon>
        <taxon>Nematoda</taxon>
        <taxon>Chromadorea</taxon>
        <taxon>Rhabditida</taxon>
        <taxon>Tylenchina</taxon>
        <taxon>Panagrolaimomorpha</taxon>
        <taxon>Panagrolaimoidea</taxon>
        <taxon>Panagrolaimidae</taxon>
        <taxon>Panagrolaimus</taxon>
    </lineage>
</organism>
<keyword evidence="1" id="KW-0653">Protein transport</keyword>
<dbReference type="GO" id="GO:0005524">
    <property type="term" value="F:ATP binding"/>
    <property type="evidence" value="ECO:0007669"/>
    <property type="project" value="InterPro"/>
</dbReference>
<reference evidence="5" key="1">
    <citation type="submission" date="2022-11" db="UniProtKB">
        <authorList>
            <consortium name="WormBaseParasite"/>
        </authorList>
    </citation>
    <scope>IDENTIFICATION</scope>
</reference>
<evidence type="ECO:0000256" key="1">
    <source>
        <dbReference type="ARBA" id="ARBA00022927"/>
    </source>
</evidence>
<dbReference type="InterPro" id="IPR027417">
    <property type="entry name" value="P-loop_NTPase"/>
</dbReference>
<sequence>MKSHNPDAGEASPQWISEMCKELSNKESFYNKWIIAIDNVMFEKKKIRLRDTQKLAIMTIASNKSNLLAQVNTGEGKSFIIAALAIIRAKEFGFLDIITSSPVLAQRDGEEMKVVYEAFGLTVGHNCDEQLEKRKLAYKANIIYGDIPRPRIRMFGFLIFVYPQNR</sequence>
<evidence type="ECO:0000259" key="3">
    <source>
        <dbReference type="PROSITE" id="PS51196"/>
    </source>
</evidence>
<proteinExistence type="predicted"/>
<dbReference type="PANTHER" id="PTHR30612">
    <property type="entry name" value="SECA INNER MEMBRANE COMPONENT OF SEC PROTEIN SECRETION SYSTEM"/>
    <property type="match status" value="1"/>
</dbReference>
<dbReference type="PROSITE" id="PS51196">
    <property type="entry name" value="SECA_MOTOR_DEAD"/>
    <property type="match status" value="1"/>
</dbReference>
<dbReference type="GO" id="GO:0006605">
    <property type="term" value="P:protein targeting"/>
    <property type="evidence" value="ECO:0007669"/>
    <property type="project" value="InterPro"/>
</dbReference>
<evidence type="ECO:0000256" key="2">
    <source>
        <dbReference type="ARBA" id="ARBA00023010"/>
    </source>
</evidence>
<dbReference type="GO" id="GO:0016020">
    <property type="term" value="C:membrane"/>
    <property type="evidence" value="ECO:0007669"/>
    <property type="project" value="InterPro"/>
</dbReference>
<dbReference type="InterPro" id="IPR011115">
    <property type="entry name" value="SecA_DEAD"/>
</dbReference>
<keyword evidence="4" id="KW-1185">Reference proteome</keyword>
<dbReference type="AlphaFoldDB" id="A0A914QP57"/>
<dbReference type="SUPFAM" id="SSF52540">
    <property type="entry name" value="P-loop containing nucleoside triphosphate hydrolases"/>
    <property type="match status" value="1"/>
</dbReference>
<dbReference type="InterPro" id="IPR014018">
    <property type="entry name" value="SecA_motor_DEAD"/>
</dbReference>
<evidence type="ECO:0000313" key="5">
    <source>
        <dbReference type="WBParaSite" id="PDA_v2.g5595.t1"/>
    </source>
</evidence>
<feature type="domain" description="SecA family profile" evidence="3">
    <location>
        <begin position="1"/>
        <end position="166"/>
    </location>
</feature>
<dbReference type="WBParaSite" id="PDA_v2.g5595.t1">
    <property type="protein sequence ID" value="PDA_v2.g5595.t1"/>
    <property type="gene ID" value="PDA_v2.g5595"/>
</dbReference>
<dbReference type="Gene3D" id="3.40.50.300">
    <property type="entry name" value="P-loop containing nucleotide triphosphate hydrolases"/>
    <property type="match status" value="1"/>
</dbReference>
<dbReference type="Pfam" id="PF07517">
    <property type="entry name" value="SecA_DEAD"/>
    <property type="match status" value="1"/>
</dbReference>